<protein>
    <submittedName>
        <fullName evidence="3">DUF1016 domain-containing protein</fullName>
    </submittedName>
</protein>
<dbReference type="InterPro" id="IPR009362">
    <property type="entry name" value="YhcG_C"/>
</dbReference>
<dbReference type="InterPro" id="IPR053148">
    <property type="entry name" value="PD-DEXK-like_domain"/>
</dbReference>
<dbReference type="EMBL" id="JAAKZV010000039">
    <property type="protein sequence ID" value="NGN64641.1"/>
    <property type="molecule type" value="Genomic_DNA"/>
</dbReference>
<dbReference type="AlphaFoldDB" id="A0A6G4U077"/>
<evidence type="ECO:0000259" key="1">
    <source>
        <dbReference type="Pfam" id="PF06250"/>
    </source>
</evidence>
<dbReference type="Proteomes" id="UP000481583">
    <property type="component" value="Unassembled WGS sequence"/>
</dbReference>
<dbReference type="PANTHER" id="PTHR30547">
    <property type="entry name" value="UNCHARACTERIZED PROTEIN YHCG-RELATED"/>
    <property type="match status" value="1"/>
</dbReference>
<sequence length="359" mass="40363">MNENVSNKPTVPAQQGTTLPAWYGDLLGDVKNTVSRARLRAQRAVNTELVQMYWEIGHLILKRQAEEGWGAKVVDRLSTDLKTAFPNQRGFSRRNLMYMQQMARTWPEPIVQQPVAQLPWGHITVLVSRVKTPAAMHFYATEAARHGWSRGWLEHCIAQELHRTQGAADNNFPAALPDDSGLSKDLIKDPYRLDFLSLDKNFGERELEDAIVANIVRFLTELGVGFAFVGRQYPVLIGGDEFRIDLLFYHLKLHRYVVIELKTKEARPEHVGKLGFYVEVVDRLVRDPDRDDSTIGILVGSKRNRAAVQMALDANNRPLAVSTYTTLPPSAKALLPSEEDLSRVVQDVLDAEAGDESPA</sequence>
<dbReference type="PANTHER" id="PTHR30547:SF5">
    <property type="entry name" value="NUCLEASE YHCG-RELATED"/>
    <property type="match status" value="1"/>
</dbReference>
<evidence type="ECO:0000313" key="3">
    <source>
        <dbReference type="EMBL" id="NGN64641.1"/>
    </source>
</evidence>
<dbReference type="Pfam" id="PF17761">
    <property type="entry name" value="DUF1016_N"/>
    <property type="match status" value="1"/>
</dbReference>
<feature type="domain" description="YhcG PDDEXK nuclease" evidence="1">
    <location>
        <begin position="185"/>
        <end position="330"/>
    </location>
</feature>
<comment type="caution">
    <text evidence="3">The sequence shown here is derived from an EMBL/GenBank/DDBJ whole genome shotgun (WGS) entry which is preliminary data.</text>
</comment>
<evidence type="ECO:0000259" key="2">
    <source>
        <dbReference type="Pfam" id="PF17761"/>
    </source>
</evidence>
<dbReference type="Pfam" id="PF06250">
    <property type="entry name" value="YhcG_C"/>
    <property type="match status" value="1"/>
</dbReference>
<organism evidence="3 4">
    <name type="scientific">Streptomyces coryli</name>
    <dbReference type="NCBI Taxonomy" id="1128680"/>
    <lineage>
        <taxon>Bacteria</taxon>
        <taxon>Bacillati</taxon>
        <taxon>Actinomycetota</taxon>
        <taxon>Actinomycetes</taxon>
        <taxon>Kitasatosporales</taxon>
        <taxon>Streptomycetaceae</taxon>
        <taxon>Streptomyces</taxon>
    </lineage>
</organism>
<name>A0A6G4U077_9ACTN</name>
<feature type="domain" description="YhcG N-terminal" evidence="2">
    <location>
        <begin position="29"/>
        <end position="163"/>
    </location>
</feature>
<proteinExistence type="predicted"/>
<evidence type="ECO:0000313" key="4">
    <source>
        <dbReference type="Proteomes" id="UP000481583"/>
    </source>
</evidence>
<dbReference type="InterPro" id="IPR041527">
    <property type="entry name" value="YhcG_N"/>
</dbReference>
<dbReference type="RefSeq" id="WP_165236323.1">
    <property type="nucleotide sequence ID" value="NZ_JAAKZV010000039.1"/>
</dbReference>
<reference evidence="3 4" key="1">
    <citation type="submission" date="2020-02" db="EMBL/GenBank/DDBJ databases">
        <title>Whole-genome analyses of novel actinobacteria.</title>
        <authorList>
            <person name="Sahin N."/>
        </authorList>
    </citation>
    <scope>NUCLEOTIDE SEQUENCE [LARGE SCALE GENOMIC DNA]</scope>
    <source>
        <strain evidence="3 4">A7024</strain>
    </source>
</reference>
<dbReference type="Gene3D" id="3.40.1350.10">
    <property type="match status" value="1"/>
</dbReference>
<dbReference type="GO" id="GO:0003676">
    <property type="term" value="F:nucleic acid binding"/>
    <property type="evidence" value="ECO:0007669"/>
    <property type="project" value="InterPro"/>
</dbReference>
<keyword evidence="4" id="KW-1185">Reference proteome</keyword>
<dbReference type="InterPro" id="IPR011856">
    <property type="entry name" value="tRNA_endonuc-like_dom_sf"/>
</dbReference>
<gene>
    <name evidence="3" type="ORF">G5C51_12105</name>
</gene>
<accession>A0A6G4U077</accession>